<keyword evidence="1" id="KW-1133">Transmembrane helix</keyword>
<gene>
    <name evidence="2" type="ORF">QGM71_21235</name>
</gene>
<keyword evidence="1" id="KW-0812">Transmembrane</keyword>
<keyword evidence="1" id="KW-0472">Membrane</keyword>
<keyword evidence="3" id="KW-1185">Reference proteome</keyword>
<comment type="caution">
    <text evidence="2">The sequence shown here is derived from an EMBL/GenBank/DDBJ whole genome shotgun (WGS) entry which is preliminary data.</text>
</comment>
<dbReference type="Proteomes" id="UP001335737">
    <property type="component" value="Unassembled WGS sequence"/>
</dbReference>
<protein>
    <submittedName>
        <fullName evidence="2">Uncharacterized protein</fullName>
    </submittedName>
</protein>
<dbReference type="EMBL" id="JARZFX010000025">
    <property type="protein sequence ID" value="MEC5425980.1"/>
    <property type="molecule type" value="Genomic_DNA"/>
</dbReference>
<sequence length="77" mass="8668">MSKNNTENIAPVVVGAVCGFSLGWIARQYNTKRLKLEGNKPLFDTLKSFERKVYADGFRRAGQLKGIKQDIHDKVAE</sequence>
<evidence type="ECO:0000313" key="2">
    <source>
        <dbReference type="EMBL" id="MEC5425980.1"/>
    </source>
</evidence>
<proteinExistence type="predicted"/>
<dbReference type="RefSeq" id="WP_327609513.1">
    <property type="nucleotide sequence ID" value="NZ_JARZFX010000025.1"/>
</dbReference>
<evidence type="ECO:0000256" key="1">
    <source>
        <dbReference type="SAM" id="Phobius"/>
    </source>
</evidence>
<feature type="transmembrane region" description="Helical" evidence="1">
    <location>
        <begin position="6"/>
        <end position="26"/>
    </location>
</feature>
<accession>A0ABU6KL87</accession>
<organism evidence="2 3">
    <name type="scientific">Virgibacillus tibetensis</name>
    <dbReference type="NCBI Taxonomy" id="3042313"/>
    <lineage>
        <taxon>Bacteria</taxon>
        <taxon>Bacillati</taxon>
        <taxon>Bacillota</taxon>
        <taxon>Bacilli</taxon>
        <taxon>Bacillales</taxon>
        <taxon>Bacillaceae</taxon>
        <taxon>Virgibacillus</taxon>
    </lineage>
</organism>
<reference evidence="2 3" key="1">
    <citation type="journal article" date="2024" name="Int. J. Syst. Evol. Microbiol.">
        <title>Virgibacillus tibetensis sp. nov., isolated from salt lake on the Tibetan Plateau of China.</title>
        <authorList>
            <person name="Phurbu D."/>
            <person name="Liu Z.-X."/>
            <person name="Wang R."/>
            <person name="Zheng Y.-Y."/>
            <person name="Liu H.-C."/>
            <person name="Zhou Y.-G."/>
            <person name="Yu Y.-J."/>
            <person name="Li A.-H."/>
        </authorList>
    </citation>
    <scope>NUCLEOTIDE SEQUENCE [LARGE SCALE GENOMIC DNA]</scope>
    <source>
        <strain evidence="2 3">C22-A2</strain>
    </source>
</reference>
<evidence type="ECO:0000313" key="3">
    <source>
        <dbReference type="Proteomes" id="UP001335737"/>
    </source>
</evidence>
<name>A0ABU6KL87_9BACI</name>